<protein>
    <recommendedName>
        <fullName evidence="3">Terminase</fullName>
    </recommendedName>
</protein>
<evidence type="ECO:0000313" key="2">
    <source>
        <dbReference type="Proteomes" id="UP000824280"/>
    </source>
</evidence>
<reference evidence="1 2" key="1">
    <citation type="submission" date="2021-08" db="EMBL/GenBank/DDBJ databases">
        <title>Comparative Genomics Analysis of the Genus Qipengyuania Reveals Extensive Genetic Diversity and Metabolic Versatility, Including the Description of Fifteen Novel Species.</title>
        <authorList>
            <person name="Liu Y."/>
        </authorList>
    </citation>
    <scope>NUCLEOTIDE SEQUENCE [LARGE SCALE GENOMIC DNA]</scope>
    <source>
        <strain evidence="1 2">1XM2-8</strain>
    </source>
</reference>
<evidence type="ECO:0000313" key="1">
    <source>
        <dbReference type="EMBL" id="QZD87192.1"/>
    </source>
</evidence>
<evidence type="ECO:0008006" key="3">
    <source>
        <dbReference type="Google" id="ProtNLM"/>
    </source>
</evidence>
<dbReference type="Proteomes" id="UP000824280">
    <property type="component" value="Chromosome"/>
</dbReference>
<dbReference type="RefSeq" id="WP_221422731.1">
    <property type="nucleotide sequence ID" value="NZ_CP081297.1"/>
</dbReference>
<sequence length="159" mass="17939">MAKQEAGKRLPKDWKDKFLAELAQTSNVSAAARKAGVETTAVYKTRRSDAEFYRHWQEALAEGYDNLEMDLLRRLRIGELTGGGPAKSRRKYDNAIAFRLLSAHREAVGRQKALRANEDEDAIIKSINEKLSKMRKRQLAMRESVEESGVYPVGDDAGQ</sequence>
<name>A0ABX8ZDY4_9SPHN</name>
<proteinExistence type="predicted"/>
<organism evidence="1 2">
    <name type="scientific">Qipengyuania psychrotolerans</name>
    <dbReference type="NCBI Taxonomy" id="2867238"/>
    <lineage>
        <taxon>Bacteria</taxon>
        <taxon>Pseudomonadati</taxon>
        <taxon>Pseudomonadota</taxon>
        <taxon>Alphaproteobacteria</taxon>
        <taxon>Sphingomonadales</taxon>
        <taxon>Erythrobacteraceae</taxon>
        <taxon>Qipengyuania</taxon>
    </lineage>
</organism>
<accession>A0ABX8ZDY4</accession>
<gene>
    <name evidence="1" type="ORF">K3166_00305</name>
</gene>
<keyword evidence="2" id="KW-1185">Reference proteome</keyword>
<dbReference type="EMBL" id="CP081297">
    <property type="protein sequence ID" value="QZD87192.1"/>
    <property type="molecule type" value="Genomic_DNA"/>
</dbReference>